<evidence type="ECO:0000313" key="3">
    <source>
        <dbReference type="Proteomes" id="UP000198571"/>
    </source>
</evidence>
<dbReference type="AlphaFoldDB" id="A0A1H9Q3F3"/>
<dbReference type="RefSeq" id="WP_093047358.1">
    <property type="nucleotide sequence ID" value="NZ_FOGT01000002.1"/>
</dbReference>
<keyword evidence="2" id="KW-0378">Hydrolase</keyword>
<dbReference type="SUPFAM" id="SSF52980">
    <property type="entry name" value="Restriction endonuclease-like"/>
    <property type="match status" value="1"/>
</dbReference>
<accession>A0A1H9Q3F3</accession>
<dbReference type="InterPro" id="IPR007560">
    <property type="entry name" value="Restrct_endonuc_IV_Mrr"/>
</dbReference>
<organism evidence="2 3">
    <name type="scientific">Salipaludibacillus aurantiacus</name>
    <dbReference type="NCBI Taxonomy" id="1601833"/>
    <lineage>
        <taxon>Bacteria</taxon>
        <taxon>Bacillati</taxon>
        <taxon>Bacillota</taxon>
        <taxon>Bacilli</taxon>
        <taxon>Bacillales</taxon>
        <taxon>Bacillaceae</taxon>
    </lineage>
</organism>
<sequence>MANVSFNEKIYFERIFQMENGYVLDFTNRTFQDFILDTINIDIYHRYDYESKAKLLRRVISDFDNVTVGKLLMELLDYKRLHLDISNDEKETFYKCVDIANRLMGKSVRAKLAPVEKHSNNDFDFKRNLEALIKVSKLNNSQERGYTFEKYLYDFFKSNQLSPRESFKLIGEQIDGSFSFKNEIYLLEAKWTKKLVDKGELVKFNEKVSSKSRFTRGFFISFSGYSEEALATFNSGRSVNIVLMTVQELVISLEREIDFNIVLEKKIRALAEEGKFYKNIIELF</sequence>
<dbReference type="Proteomes" id="UP000198571">
    <property type="component" value="Unassembled WGS sequence"/>
</dbReference>
<evidence type="ECO:0000259" key="1">
    <source>
        <dbReference type="Pfam" id="PF04471"/>
    </source>
</evidence>
<proteinExistence type="predicted"/>
<reference evidence="3" key="1">
    <citation type="submission" date="2016-10" db="EMBL/GenBank/DDBJ databases">
        <authorList>
            <person name="Varghese N."/>
            <person name="Submissions S."/>
        </authorList>
    </citation>
    <scope>NUCLEOTIDE SEQUENCE [LARGE SCALE GENOMIC DNA]</scope>
    <source>
        <strain evidence="3">S9</strain>
    </source>
</reference>
<dbReference type="Pfam" id="PF04471">
    <property type="entry name" value="Mrr_cat"/>
    <property type="match status" value="1"/>
</dbReference>
<dbReference type="GO" id="GO:0009307">
    <property type="term" value="P:DNA restriction-modification system"/>
    <property type="evidence" value="ECO:0007669"/>
    <property type="project" value="InterPro"/>
</dbReference>
<dbReference type="OrthoDB" id="5521926at2"/>
<keyword evidence="2" id="KW-0540">Nuclease</keyword>
<name>A0A1H9Q3F3_9BACI</name>
<dbReference type="EMBL" id="FOGT01000002">
    <property type="protein sequence ID" value="SER54403.1"/>
    <property type="molecule type" value="Genomic_DNA"/>
</dbReference>
<keyword evidence="2" id="KW-0255">Endonuclease</keyword>
<gene>
    <name evidence="2" type="ORF">SAMN05518684_1028</name>
</gene>
<dbReference type="GO" id="GO:0004519">
    <property type="term" value="F:endonuclease activity"/>
    <property type="evidence" value="ECO:0007669"/>
    <property type="project" value="UniProtKB-KW"/>
</dbReference>
<evidence type="ECO:0000313" key="2">
    <source>
        <dbReference type="EMBL" id="SER54403.1"/>
    </source>
</evidence>
<protein>
    <submittedName>
        <fullName evidence="2">Restriction endonuclease</fullName>
    </submittedName>
</protein>
<keyword evidence="3" id="KW-1185">Reference proteome</keyword>
<dbReference type="InterPro" id="IPR011335">
    <property type="entry name" value="Restrct_endonuc-II-like"/>
</dbReference>
<dbReference type="STRING" id="1601833.SAMN05518684_1028"/>
<dbReference type="GO" id="GO:0003677">
    <property type="term" value="F:DNA binding"/>
    <property type="evidence" value="ECO:0007669"/>
    <property type="project" value="InterPro"/>
</dbReference>
<feature type="domain" description="Restriction endonuclease type IV Mrr" evidence="1">
    <location>
        <begin position="144"/>
        <end position="250"/>
    </location>
</feature>